<dbReference type="Proteomes" id="UP000095280">
    <property type="component" value="Unplaced"/>
</dbReference>
<dbReference type="InterPro" id="IPR002884">
    <property type="entry name" value="P_dom"/>
</dbReference>
<dbReference type="PROSITE" id="PS00137">
    <property type="entry name" value="SUBTILASE_HIS"/>
    <property type="match status" value="1"/>
</dbReference>
<dbReference type="InterPro" id="IPR000209">
    <property type="entry name" value="Peptidase_S8/S53_dom"/>
</dbReference>
<dbReference type="PROSITE" id="PS51892">
    <property type="entry name" value="SUBTILASE"/>
    <property type="match status" value="1"/>
</dbReference>
<dbReference type="Pfam" id="PF16470">
    <property type="entry name" value="S8_pro-domain"/>
    <property type="match status" value="1"/>
</dbReference>
<evidence type="ECO:0000256" key="14">
    <source>
        <dbReference type="SAM" id="SignalP"/>
    </source>
</evidence>
<keyword evidence="5 14" id="KW-0732">Signal</keyword>
<dbReference type="PRINTS" id="PR00723">
    <property type="entry name" value="SUBTILISIN"/>
</dbReference>
<feature type="active site" description="Charge relay system" evidence="12 13">
    <location>
        <position position="251"/>
    </location>
</feature>
<dbReference type="GO" id="GO:0043005">
    <property type="term" value="C:neuron projection"/>
    <property type="evidence" value="ECO:0007669"/>
    <property type="project" value="TreeGrafter"/>
</dbReference>
<organism evidence="16 17">
    <name type="scientific">Macrostomum lignano</name>
    <dbReference type="NCBI Taxonomy" id="282301"/>
    <lineage>
        <taxon>Eukaryota</taxon>
        <taxon>Metazoa</taxon>
        <taxon>Spiralia</taxon>
        <taxon>Lophotrochozoa</taxon>
        <taxon>Platyhelminthes</taxon>
        <taxon>Rhabditophora</taxon>
        <taxon>Macrostomorpha</taxon>
        <taxon>Macrostomida</taxon>
        <taxon>Macrostomidae</taxon>
        <taxon>Macrostomum</taxon>
    </lineage>
</organism>
<evidence type="ECO:0000256" key="12">
    <source>
        <dbReference type="PIRSR" id="PIRSR615500-1"/>
    </source>
</evidence>
<dbReference type="WBParaSite" id="maker-uti_cns_0012075-snap-gene-0.2-mRNA-1">
    <property type="protein sequence ID" value="maker-uti_cns_0012075-snap-gene-0.2-mRNA-1"/>
    <property type="gene ID" value="maker-uti_cns_0012075-snap-gene-0.2"/>
</dbReference>
<dbReference type="SUPFAM" id="SSF52743">
    <property type="entry name" value="Subtilisin-like"/>
    <property type="match status" value="1"/>
</dbReference>
<dbReference type="GO" id="GO:0016486">
    <property type="term" value="P:peptide hormone processing"/>
    <property type="evidence" value="ECO:0007669"/>
    <property type="project" value="TreeGrafter"/>
</dbReference>
<dbReference type="Gene3D" id="2.60.120.260">
    <property type="entry name" value="Galactose-binding domain-like"/>
    <property type="match status" value="1"/>
</dbReference>
<dbReference type="Gene3D" id="3.30.70.850">
    <property type="entry name" value="Peptidase S8, pro-domain"/>
    <property type="match status" value="1"/>
</dbReference>
<dbReference type="InterPro" id="IPR032815">
    <property type="entry name" value="S8_pro-domain"/>
</dbReference>
<dbReference type="InterPro" id="IPR023827">
    <property type="entry name" value="Peptidase_S8_Asp-AS"/>
</dbReference>
<evidence type="ECO:0000256" key="7">
    <source>
        <dbReference type="ARBA" id="ARBA00022825"/>
    </source>
</evidence>
<dbReference type="PANTHER" id="PTHR42884:SF14">
    <property type="entry name" value="NEUROENDOCRINE CONVERTASE 1"/>
    <property type="match status" value="1"/>
</dbReference>
<protein>
    <submittedName>
        <fullName evidence="17">P/Homo B domain-containing protein</fullName>
    </submittedName>
</protein>
<evidence type="ECO:0000256" key="13">
    <source>
        <dbReference type="PROSITE-ProRule" id="PRU01240"/>
    </source>
</evidence>
<feature type="active site" description="Charge relay system" evidence="12 13">
    <location>
        <position position="425"/>
    </location>
</feature>
<evidence type="ECO:0000256" key="6">
    <source>
        <dbReference type="ARBA" id="ARBA00022801"/>
    </source>
</evidence>
<dbReference type="GO" id="GO:0004252">
    <property type="term" value="F:serine-type endopeptidase activity"/>
    <property type="evidence" value="ECO:0007669"/>
    <property type="project" value="UniProtKB-UniRule"/>
</dbReference>
<dbReference type="GO" id="GO:0005615">
    <property type="term" value="C:extracellular space"/>
    <property type="evidence" value="ECO:0007669"/>
    <property type="project" value="TreeGrafter"/>
</dbReference>
<evidence type="ECO:0000256" key="1">
    <source>
        <dbReference type="ARBA" id="ARBA00001913"/>
    </source>
</evidence>
<keyword evidence="9" id="KW-0865">Zymogen</keyword>
<keyword evidence="8" id="KW-0106">Calcium</keyword>
<feature type="signal peptide" evidence="14">
    <location>
        <begin position="1"/>
        <end position="32"/>
    </location>
</feature>
<accession>A0A1I8IFD7</accession>
<dbReference type="SUPFAM" id="SSF54897">
    <property type="entry name" value="Protease propeptides/inhibitors"/>
    <property type="match status" value="1"/>
</dbReference>
<evidence type="ECO:0000313" key="16">
    <source>
        <dbReference type="Proteomes" id="UP000095280"/>
    </source>
</evidence>
<dbReference type="InterPro" id="IPR034182">
    <property type="entry name" value="Kexin/furin"/>
</dbReference>
<dbReference type="Gene3D" id="3.40.50.200">
    <property type="entry name" value="Peptidase S8/S53 domain"/>
    <property type="match status" value="1"/>
</dbReference>
<evidence type="ECO:0000256" key="10">
    <source>
        <dbReference type="ARBA" id="ARBA00023157"/>
    </source>
</evidence>
<dbReference type="GO" id="GO:0005737">
    <property type="term" value="C:cytoplasm"/>
    <property type="evidence" value="ECO:0007669"/>
    <property type="project" value="UniProtKB-ARBA"/>
</dbReference>
<dbReference type="GO" id="GO:0012505">
    <property type="term" value="C:endomembrane system"/>
    <property type="evidence" value="ECO:0007669"/>
    <property type="project" value="UniProtKB-ARBA"/>
</dbReference>
<evidence type="ECO:0000259" key="15">
    <source>
        <dbReference type="PROSITE" id="PS51829"/>
    </source>
</evidence>
<dbReference type="InterPro" id="IPR036852">
    <property type="entry name" value="Peptidase_S8/S53_dom_sf"/>
</dbReference>
<comment type="similarity">
    <text evidence="2">Belongs to the peptidase S8 family. Furin subfamily.</text>
</comment>
<dbReference type="InterPro" id="IPR038466">
    <property type="entry name" value="S8_pro-domain_sf"/>
</dbReference>
<dbReference type="Pfam" id="PF01483">
    <property type="entry name" value="P_proprotein"/>
    <property type="match status" value="1"/>
</dbReference>
<evidence type="ECO:0000256" key="5">
    <source>
        <dbReference type="ARBA" id="ARBA00022729"/>
    </source>
</evidence>
<dbReference type="PROSITE" id="PS51829">
    <property type="entry name" value="P_HOMO_B"/>
    <property type="match status" value="1"/>
</dbReference>
<dbReference type="PROSITE" id="PS00136">
    <property type="entry name" value="SUBTILASE_ASP"/>
    <property type="match status" value="1"/>
</dbReference>
<name>A0A1I8IFD7_9PLAT</name>
<dbReference type="SUPFAM" id="SSF49785">
    <property type="entry name" value="Galactose-binding domain-like"/>
    <property type="match status" value="1"/>
</dbReference>
<keyword evidence="16" id="KW-1185">Reference proteome</keyword>
<keyword evidence="11" id="KW-0325">Glycoprotein</keyword>
<feature type="chain" id="PRO_5009320984" evidence="14">
    <location>
        <begin position="33"/>
        <end position="710"/>
    </location>
</feature>
<evidence type="ECO:0000256" key="8">
    <source>
        <dbReference type="ARBA" id="ARBA00022837"/>
    </source>
</evidence>
<evidence type="ECO:0000256" key="11">
    <source>
        <dbReference type="ARBA" id="ARBA00023180"/>
    </source>
</evidence>
<keyword evidence="7 13" id="KW-0720">Serine protease</keyword>
<feature type="domain" description="P/Homo B" evidence="15">
    <location>
        <begin position="504"/>
        <end position="641"/>
    </location>
</feature>
<keyword evidence="10" id="KW-1015">Disulfide bond</keyword>
<evidence type="ECO:0000256" key="3">
    <source>
        <dbReference type="ARBA" id="ARBA00022670"/>
    </source>
</evidence>
<keyword evidence="4" id="KW-0165">Cleavage on pair of basic residues</keyword>
<evidence type="ECO:0000256" key="2">
    <source>
        <dbReference type="ARBA" id="ARBA00005325"/>
    </source>
</evidence>
<reference evidence="17" key="1">
    <citation type="submission" date="2016-11" db="UniProtKB">
        <authorList>
            <consortium name="WormBaseParasite"/>
        </authorList>
    </citation>
    <scope>IDENTIFICATION</scope>
</reference>
<dbReference type="PANTHER" id="PTHR42884">
    <property type="entry name" value="PROPROTEIN CONVERTASE SUBTILISIN/KEXIN-RELATED"/>
    <property type="match status" value="1"/>
</dbReference>
<dbReference type="PROSITE" id="PS00138">
    <property type="entry name" value="SUBTILASE_SER"/>
    <property type="match status" value="1"/>
</dbReference>
<dbReference type="InterPro" id="IPR008979">
    <property type="entry name" value="Galactose-bd-like_sf"/>
</dbReference>
<dbReference type="CDD" id="cd04059">
    <property type="entry name" value="Peptidases_S8_Protein_convertases_Kexins_Furin-like"/>
    <property type="match status" value="1"/>
</dbReference>
<comment type="cofactor">
    <cofactor evidence="1">
        <name>Ca(2+)</name>
        <dbReference type="ChEBI" id="CHEBI:29108"/>
    </cofactor>
</comment>
<dbReference type="Pfam" id="PF00082">
    <property type="entry name" value="Peptidase_S8"/>
    <property type="match status" value="1"/>
</dbReference>
<dbReference type="InterPro" id="IPR015500">
    <property type="entry name" value="Peptidase_S8_subtilisin-rel"/>
</dbReference>
<dbReference type="GO" id="GO:0016020">
    <property type="term" value="C:membrane"/>
    <property type="evidence" value="ECO:0007669"/>
    <property type="project" value="TreeGrafter"/>
</dbReference>
<proteinExistence type="inferred from homology"/>
<evidence type="ECO:0000256" key="9">
    <source>
        <dbReference type="ARBA" id="ARBA00023145"/>
    </source>
</evidence>
<dbReference type="AlphaFoldDB" id="A0A1I8IFD7"/>
<feature type="active site" description="Charge relay system" evidence="12 13">
    <location>
        <position position="210"/>
    </location>
</feature>
<evidence type="ECO:0000313" key="17">
    <source>
        <dbReference type="WBParaSite" id="maker-uti_cns_0012075-snap-gene-0.2-mRNA-1"/>
    </source>
</evidence>
<evidence type="ECO:0000256" key="4">
    <source>
        <dbReference type="ARBA" id="ARBA00022685"/>
    </source>
</evidence>
<dbReference type="InterPro" id="IPR022398">
    <property type="entry name" value="Peptidase_S8_His-AS"/>
</dbReference>
<sequence length="710" mass="79332">MLRSSRKIFELLTGCSMLPLLLLLLTAGSVKSEQQHHVWVVEVNSGSEAAVRSIARSHSLDYHGQIPHLRNKFVLRLSGDSPAAQMRRAKRGGLAMHEVVHRSLERHPEVAWVSYQTELTRGKRDFQPVERFSNVKRLSQTDGQQRDVSDFSPSELNHHAESVFTDPLWPRQWYLHDTRTNPNQPKLDLHVIPAWRRNLTGRGVVVAVVDDGLERDHPDLVANYDARASYNYNNNTSDPMPKYVDIEEERHGTRCAGEIAMQANNSHCGVGIAFNARIGGVKILDGRMSDLLEARGLSHALDYVDIYSASWGPTDNGATMEAPGPLASEALETGIRRGRNGKGVIYVWASGNGGAFDDNCNCDGYASSVYTIAVSSATHGLQPPWYSEHCAATLATTFSSGSKSGEKMVSTDLRHQCTTEFTGTSASAPIASGIIALLLEANPSLTYRDVQHAIVWTAEVAPLQHNLGWETNAAGHKFHHQFGFGLFNGAAMVKLVDPAIWRSVPPKRIVELDGWNCRHGWQLGRSRSLRCSLTVEPEVEDRVKYLEHLQLRVNMTYPVRGNLAIFITSPAGTRSQLLTRRKLDKANSGLPSWAFMTVHFWGEEPAGQWTVEIQDQSESSHSGQQGLLERLQLVLHGTETQPDHRARAGGFRSYNRAYNSVKNIIEEDRESVANRLMAYYNRLFDSAQHRGYKNRIRPEPQSWLKIIDNN</sequence>
<dbReference type="FunFam" id="3.40.50.200:FF:000001">
    <property type="entry name" value="Furin 2, isoform B"/>
    <property type="match status" value="1"/>
</dbReference>
<dbReference type="FunFam" id="2.60.120.260:FF:000006">
    <property type="entry name" value="Proprotein convertase subtilisin/kexin type 5"/>
    <property type="match status" value="1"/>
</dbReference>
<dbReference type="InterPro" id="IPR023828">
    <property type="entry name" value="Peptidase_S8_Ser-AS"/>
</dbReference>
<keyword evidence="3 13" id="KW-0645">Protease</keyword>
<keyword evidence="6 13" id="KW-0378">Hydrolase</keyword>